<evidence type="ECO:0000313" key="1">
    <source>
        <dbReference type="EMBL" id="VFR96453.1"/>
    </source>
</evidence>
<accession>A0A484VE53</accession>
<reference evidence="1" key="1">
    <citation type="submission" date="2019-03" db="EMBL/GenBank/DDBJ databases">
        <authorList>
            <person name="Danneels B."/>
        </authorList>
    </citation>
    <scope>NUCLEOTIDE SEQUENCE</scope>
</reference>
<proteinExistence type="predicted"/>
<dbReference type="AlphaFoldDB" id="A0A484VE53"/>
<dbReference type="EMBL" id="CAADIO010000049">
    <property type="protein sequence ID" value="VFR96453.1"/>
    <property type="molecule type" value="Genomic_DNA"/>
</dbReference>
<sequence length="37" mass="4020">MGGEEAGGTVNVQPASIRAALAGWRDPYEEIFRRDTV</sequence>
<gene>
    <name evidence="1" type="ORF">RAN3_1862</name>
</gene>
<name>A0A484VE53_9ZZZZ</name>
<organism evidence="1">
    <name type="scientific">plant metagenome</name>
    <dbReference type="NCBI Taxonomy" id="1297885"/>
    <lineage>
        <taxon>unclassified sequences</taxon>
        <taxon>metagenomes</taxon>
        <taxon>organismal metagenomes</taxon>
    </lineage>
</organism>
<protein>
    <submittedName>
        <fullName evidence="1">Uncharacterized protein</fullName>
    </submittedName>
</protein>